<dbReference type="InterPro" id="IPR024726">
    <property type="entry name" value="FhuF_C"/>
</dbReference>
<dbReference type="eggNOG" id="COG4114">
    <property type="taxonomic scope" value="Bacteria"/>
</dbReference>
<gene>
    <name evidence="2" type="ORF">OG2516_17615</name>
</gene>
<name>Q2CF57_OCEGH</name>
<keyword evidence="3" id="KW-1185">Reference proteome</keyword>
<evidence type="ECO:0000313" key="2">
    <source>
        <dbReference type="EMBL" id="EAR51270.1"/>
    </source>
</evidence>
<dbReference type="Proteomes" id="UP000003635">
    <property type="component" value="Unassembled WGS sequence"/>
</dbReference>
<protein>
    <recommendedName>
        <fullName evidence="1">Ferric siderophore reductase C-terminal domain-containing protein</fullName>
    </recommendedName>
</protein>
<comment type="caution">
    <text evidence="2">The sequence shown here is derived from an EMBL/GenBank/DDBJ whole genome shotgun (WGS) entry which is preliminary data.</text>
</comment>
<feature type="domain" description="Ferric siderophore reductase C-terminal" evidence="1">
    <location>
        <begin position="185"/>
        <end position="205"/>
    </location>
</feature>
<dbReference type="HOGENOM" id="CLU_1213809_0_0_5"/>
<sequence>MDAWLLAEAGAEAGADHKVGAAYLLGRVAFALCEVLAALALRGMGPGDLSPDGVALVARRATWSLDGESGEGRAYDVVLSEPRLVSRDDATAALGPAIPVLLTPLVEALTARSGLSRGALWRIVGDSFAGALLLQGKHDEREDEAMALALATLRDRGSPLFARQTGFCRVDLPERPDIGDWFRARGGCCRYYTTEGGDYCSTCVLRDPDSRDEMLRAYLRRRHGLPAA</sequence>
<dbReference type="GO" id="GO:0051537">
    <property type="term" value="F:2 iron, 2 sulfur cluster binding"/>
    <property type="evidence" value="ECO:0007669"/>
    <property type="project" value="InterPro"/>
</dbReference>
<dbReference type="AlphaFoldDB" id="Q2CF57"/>
<reference evidence="2 3" key="1">
    <citation type="journal article" date="2010" name="J. Bacteriol.">
        <title>Genome sequences of Oceanicola granulosus HTCC2516(T) and Oceanicola batsensis HTCC2597(TDelta).</title>
        <authorList>
            <person name="Thrash J.C."/>
            <person name="Cho J.C."/>
            <person name="Vergin K.L."/>
            <person name="Giovannoni S.J."/>
        </authorList>
    </citation>
    <scope>NUCLEOTIDE SEQUENCE [LARGE SCALE GENOMIC DNA]</scope>
    <source>
        <strain evidence="3">ATCC BAA-861 / DSM 15982 / KCTC 12143 / HTCC2516</strain>
    </source>
</reference>
<evidence type="ECO:0000259" key="1">
    <source>
        <dbReference type="Pfam" id="PF11575"/>
    </source>
</evidence>
<accession>Q2CF57</accession>
<dbReference type="Pfam" id="PF11575">
    <property type="entry name" value="FhuF_C"/>
    <property type="match status" value="1"/>
</dbReference>
<dbReference type="EMBL" id="AAOT01000014">
    <property type="protein sequence ID" value="EAR51270.1"/>
    <property type="molecule type" value="Genomic_DNA"/>
</dbReference>
<proteinExistence type="predicted"/>
<evidence type="ECO:0000313" key="3">
    <source>
        <dbReference type="Proteomes" id="UP000003635"/>
    </source>
</evidence>
<organism evidence="2 3">
    <name type="scientific">Oceanicola granulosus (strain ATCC BAA-861 / DSM 15982 / KCTC 12143 / HTCC2516)</name>
    <dbReference type="NCBI Taxonomy" id="314256"/>
    <lineage>
        <taxon>Bacteria</taxon>
        <taxon>Pseudomonadati</taxon>
        <taxon>Pseudomonadota</taxon>
        <taxon>Alphaproteobacteria</taxon>
        <taxon>Rhodobacterales</taxon>
        <taxon>Roseobacteraceae</taxon>
        <taxon>Oceanicola</taxon>
    </lineage>
</organism>
<dbReference type="STRING" id="314256.OG2516_17615"/>